<keyword evidence="9" id="KW-1185">Reference proteome</keyword>
<dbReference type="Proteomes" id="UP000744769">
    <property type="component" value="Unassembled WGS sequence"/>
</dbReference>
<comment type="function">
    <text evidence="7">Catalyzes the formation of 4-diphosphocytidyl-2-C-methyl-D-erythritol from CTP and 2-C-methyl-D-erythritol 4-phosphate (MEP).</text>
</comment>
<dbReference type="SUPFAM" id="SSF53448">
    <property type="entry name" value="Nucleotide-diphospho-sugar transferases"/>
    <property type="match status" value="1"/>
</dbReference>
<dbReference type="InterPro" id="IPR001228">
    <property type="entry name" value="IspD"/>
</dbReference>
<evidence type="ECO:0000256" key="6">
    <source>
        <dbReference type="ARBA" id="ARBA00023229"/>
    </source>
</evidence>
<dbReference type="PANTHER" id="PTHR32125">
    <property type="entry name" value="2-C-METHYL-D-ERYTHRITOL 4-PHOSPHATE CYTIDYLYLTRANSFERASE, CHLOROPLASTIC"/>
    <property type="match status" value="1"/>
</dbReference>
<sequence>MGVAVGVVVVAAGLGTRLGAGMPKALVTVCGEPLVRHAVRRALAARDVADLVVVFPPMHREDFEAALAGIDGVRLVEGGAERTDSVAAGLRTLSPDAQVVLVHDAARAFAPAALFDTVAAAVTAGADAAVPGIPLVDTVKQVDASGVVVATPNRASLRAVQTPQGFTREALERAHAGGRHATDDAALVEADGGRVVVVDGNPAALKVTTPADLDIIQRLCSRSGE</sequence>
<feature type="site" description="Transition state stabilizer" evidence="7">
    <location>
        <position position="17"/>
    </location>
</feature>
<keyword evidence="4 7" id="KW-0808">Transferase</keyword>
<evidence type="ECO:0000256" key="4">
    <source>
        <dbReference type="ARBA" id="ARBA00022679"/>
    </source>
</evidence>
<dbReference type="RefSeq" id="WP_166195221.1">
    <property type="nucleotide sequence ID" value="NZ_JAAOIV010000004.1"/>
</dbReference>
<evidence type="ECO:0000256" key="2">
    <source>
        <dbReference type="ARBA" id="ARBA00004787"/>
    </source>
</evidence>
<dbReference type="FunFam" id="3.90.550.10:FF:000003">
    <property type="entry name" value="2-C-methyl-D-erythritol 4-phosphate cytidylyltransferase"/>
    <property type="match status" value="1"/>
</dbReference>
<dbReference type="HAMAP" id="MF_00108">
    <property type="entry name" value="IspD"/>
    <property type="match status" value="1"/>
</dbReference>
<dbReference type="CDD" id="cd02516">
    <property type="entry name" value="CDP-ME_synthetase"/>
    <property type="match status" value="1"/>
</dbReference>
<keyword evidence="6 7" id="KW-0414">Isoprene biosynthesis</keyword>
<evidence type="ECO:0000313" key="8">
    <source>
        <dbReference type="EMBL" id="NHN55524.1"/>
    </source>
</evidence>
<name>A0A967B016_9MICO</name>
<dbReference type="PROSITE" id="PS01295">
    <property type="entry name" value="ISPD"/>
    <property type="match status" value="1"/>
</dbReference>
<comment type="similarity">
    <text evidence="3 7">Belongs to the IspD/TarI cytidylyltransferase family. IspD subfamily.</text>
</comment>
<dbReference type="Gene3D" id="3.90.550.10">
    <property type="entry name" value="Spore Coat Polysaccharide Biosynthesis Protein SpsA, Chain A"/>
    <property type="match status" value="1"/>
</dbReference>
<evidence type="ECO:0000256" key="3">
    <source>
        <dbReference type="ARBA" id="ARBA00009789"/>
    </source>
</evidence>
<gene>
    <name evidence="7" type="primary">ispD</name>
    <name evidence="8" type="ORF">G9U51_06985</name>
</gene>
<feature type="site" description="Transition state stabilizer" evidence="7">
    <location>
        <position position="24"/>
    </location>
</feature>
<comment type="catalytic activity">
    <reaction evidence="1 7">
        <text>2-C-methyl-D-erythritol 4-phosphate + CTP + H(+) = 4-CDP-2-C-methyl-D-erythritol + diphosphate</text>
        <dbReference type="Rhea" id="RHEA:13429"/>
        <dbReference type="ChEBI" id="CHEBI:15378"/>
        <dbReference type="ChEBI" id="CHEBI:33019"/>
        <dbReference type="ChEBI" id="CHEBI:37563"/>
        <dbReference type="ChEBI" id="CHEBI:57823"/>
        <dbReference type="ChEBI" id="CHEBI:58262"/>
        <dbReference type="EC" id="2.7.7.60"/>
    </reaction>
</comment>
<feature type="site" description="Positions MEP for the nucleophilic attack" evidence="7">
    <location>
        <position position="206"/>
    </location>
</feature>
<dbReference type="InterPro" id="IPR034683">
    <property type="entry name" value="IspD/TarI"/>
</dbReference>
<comment type="pathway">
    <text evidence="2 7">Isoprenoid biosynthesis; isopentenyl diphosphate biosynthesis via DXP pathway; isopentenyl diphosphate from 1-deoxy-D-xylulose 5-phosphate: step 2/6.</text>
</comment>
<evidence type="ECO:0000313" key="9">
    <source>
        <dbReference type="Proteomes" id="UP000744769"/>
    </source>
</evidence>
<dbReference type="GO" id="GO:0050518">
    <property type="term" value="F:2-C-methyl-D-erythritol 4-phosphate cytidylyltransferase activity"/>
    <property type="evidence" value="ECO:0007669"/>
    <property type="project" value="UniProtKB-UniRule"/>
</dbReference>
<dbReference type="AlphaFoldDB" id="A0A967B016"/>
<proteinExistence type="inferred from homology"/>
<reference evidence="8" key="1">
    <citation type="submission" date="2020-03" db="EMBL/GenBank/DDBJ databases">
        <title>Draft sequencing of Calidifontibacter sp. DB0510.</title>
        <authorList>
            <person name="Kim D.-U."/>
        </authorList>
    </citation>
    <scope>NUCLEOTIDE SEQUENCE</scope>
    <source>
        <strain evidence="8">DB0510</strain>
    </source>
</reference>
<evidence type="ECO:0000256" key="1">
    <source>
        <dbReference type="ARBA" id="ARBA00001282"/>
    </source>
</evidence>
<keyword evidence="5 7" id="KW-0548">Nucleotidyltransferase</keyword>
<protein>
    <recommendedName>
        <fullName evidence="7">2-C-methyl-D-erythritol 4-phosphate cytidylyltransferase</fullName>
        <ecNumber evidence="7">2.7.7.60</ecNumber>
    </recommendedName>
    <alternativeName>
        <fullName evidence="7">4-diphosphocytidyl-2C-methyl-D-erythritol synthase</fullName>
    </alternativeName>
    <alternativeName>
        <fullName evidence="7">MEP cytidylyltransferase</fullName>
        <shortName evidence="7">MCT</shortName>
    </alternativeName>
</protein>
<evidence type="ECO:0000256" key="5">
    <source>
        <dbReference type="ARBA" id="ARBA00022695"/>
    </source>
</evidence>
<dbReference type="NCBIfam" id="TIGR00453">
    <property type="entry name" value="ispD"/>
    <property type="match status" value="1"/>
</dbReference>
<dbReference type="Pfam" id="PF01128">
    <property type="entry name" value="IspD"/>
    <property type="match status" value="1"/>
</dbReference>
<dbReference type="PANTHER" id="PTHR32125:SF4">
    <property type="entry name" value="2-C-METHYL-D-ERYTHRITOL 4-PHOSPHATE CYTIDYLYLTRANSFERASE, CHLOROPLASTIC"/>
    <property type="match status" value="1"/>
</dbReference>
<accession>A0A967B016</accession>
<comment type="caution">
    <text evidence="8">The sequence shown here is derived from an EMBL/GenBank/DDBJ whole genome shotgun (WGS) entry which is preliminary data.</text>
</comment>
<dbReference type="EMBL" id="JAAOIV010000004">
    <property type="protein sequence ID" value="NHN55524.1"/>
    <property type="molecule type" value="Genomic_DNA"/>
</dbReference>
<feature type="site" description="Positions MEP for the nucleophilic attack" evidence="7">
    <location>
        <position position="154"/>
    </location>
</feature>
<dbReference type="GO" id="GO:0019288">
    <property type="term" value="P:isopentenyl diphosphate biosynthetic process, methylerythritol 4-phosphate pathway"/>
    <property type="evidence" value="ECO:0007669"/>
    <property type="project" value="UniProtKB-UniRule"/>
</dbReference>
<evidence type="ECO:0000256" key="7">
    <source>
        <dbReference type="HAMAP-Rule" id="MF_00108"/>
    </source>
</evidence>
<dbReference type="InterPro" id="IPR050088">
    <property type="entry name" value="IspD/TarI_cytidylyltransf_bact"/>
</dbReference>
<dbReference type="InterPro" id="IPR018294">
    <property type="entry name" value="ISPD_synthase_CS"/>
</dbReference>
<dbReference type="InterPro" id="IPR029044">
    <property type="entry name" value="Nucleotide-diphossugar_trans"/>
</dbReference>
<organism evidence="8 9">
    <name type="scientific">Metallococcus carri</name>
    <dbReference type="NCBI Taxonomy" id="1656884"/>
    <lineage>
        <taxon>Bacteria</taxon>
        <taxon>Bacillati</taxon>
        <taxon>Actinomycetota</taxon>
        <taxon>Actinomycetes</taxon>
        <taxon>Micrococcales</taxon>
        <taxon>Dermacoccaceae</taxon>
        <taxon>Metallococcus</taxon>
    </lineage>
</organism>
<dbReference type="EC" id="2.7.7.60" evidence="7"/>